<sequence length="304" mass="34051">MAENKVVSLDQNHPLFLQAGDTPELVLIPLKLTMPKYYALWSRAMKLALRGKSKLGIVDVSSELMSSIVYSSNAKKVWNDSQERSDRSNLTRIYHMWTAIVTLRKDTNSITSYYSKMKDIWDELDILAPLPSCDCEESRLSVDHLKNIRLLQFLMGLNDSYSNIHNNVLVKRSVVTVNEAYTIISQEESQKTLGVIDSHKDPLTILAGKARRTANVNTTTAKEEREMPAIQSPGQFFTEEKYKQLASLLSKTSAGYCSANMSGIISLLSTAADIYSGSVKGIGKENNRLYLLKENITLAASRFL</sequence>
<evidence type="ECO:0000313" key="2">
    <source>
        <dbReference type="RefSeq" id="XP_016493026.1"/>
    </source>
</evidence>
<gene>
    <name evidence="2" type="primary">LOC107812442</name>
</gene>
<dbReference type="OrthoDB" id="1224738at2759"/>
<organism evidence="2">
    <name type="scientific">Nicotiana tabacum</name>
    <name type="common">Common tobacco</name>
    <dbReference type="NCBI Taxonomy" id="4097"/>
    <lineage>
        <taxon>Eukaryota</taxon>
        <taxon>Viridiplantae</taxon>
        <taxon>Streptophyta</taxon>
        <taxon>Embryophyta</taxon>
        <taxon>Tracheophyta</taxon>
        <taxon>Spermatophyta</taxon>
        <taxon>Magnoliopsida</taxon>
        <taxon>eudicotyledons</taxon>
        <taxon>Gunneridae</taxon>
        <taxon>Pentapetalae</taxon>
        <taxon>asterids</taxon>
        <taxon>lamiids</taxon>
        <taxon>Solanales</taxon>
        <taxon>Solanaceae</taxon>
        <taxon>Nicotianoideae</taxon>
        <taxon>Nicotianeae</taxon>
        <taxon>Nicotiana</taxon>
    </lineage>
</organism>
<dbReference type="KEGG" id="nta:107812442"/>
<proteinExistence type="predicted"/>
<dbReference type="OMA" id="HIMSHIV"/>
<protein>
    <recommendedName>
        <fullName evidence="1">Retrotransposon Copia-like N-terminal domain-containing protein</fullName>
    </recommendedName>
</protein>
<feature type="domain" description="Retrotransposon Copia-like N-terminal" evidence="1">
    <location>
        <begin position="21"/>
        <end position="61"/>
    </location>
</feature>
<dbReference type="PANTHER" id="PTHR37610:SF86">
    <property type="entry name" value="RETROTRANSPOSON COPIA-LIKE N-TERMINAL DOMAIN-CONTAINING PROTEIN"/>
    <property type="match status" value="1"/>
</dbReference>
<dbReference type="Pfam" id="PF14244">
    <property type="entry name" value="Retrotran_gag_3"/>
    <property type="match status" value="1"/>
</dbReference>
<dbReference type="AlphaFoldDB" id="A0A1S4BVW2"/>
<dbReference type="PaxDb" id="4097-A0A1S4BVW2"/>
<name>A0A1S4BVW2_TOBAC</name>
<dbReference type="RefSeq" id="XP_016493026.1">
    <property type="nucleotide sequence ID" value="XM_016637540.1"/>
</dbReference>
<reference evidence="2" key="1">
    <citation type="submission" date="2025-08" db="UniProtKB">
        <authorList>
            <consortium name="RefSeq"/>
        </authorList>
    </citation>
    <scope>IDENTIFICATION</scope>
</reference>
<evidence type="ECO:0000259" key="1">
    <source>
        <dbReference type="Pfam" id="PF14244"/>
    </source>
</evidence>
<dbReference type="PANTHER" id="PTHR37610">
    <property type="entry name" value="CCHC-TYPE DOMAIN-CONTAINING PROTEIN"/>
    <property type="match status" value="1"/>
</dbReference>
<dbReference type="InterPro" id="IPR029472">
    <property type="entry name" value="Copia-like_N"/>
</dbReference>
<accession>A0A1S4BVW2</accession>